<dbReference type="InterPro" id="IPR058163">
    <property type="entry name" value="LysR-type_TF_proteobact-type"/>
</dbReference>
<dbReference type="CDD" id="cd08422">
    <property type="entry name" value="PBP2_CrgA_like"/>
    <property type="match status" value="1"/>
</dbReference>
<dbReference type="PANTHER" id="PTHR30537:SF66">
    <property type="entry name" value="IRON-REGULATED VIRULENCE REGULATORY PROTEIN IRGB"/>
    <property type="match status" value="1"/>
</dbReference>
<dbReference type="Pfam" id="PF03466">
    <property type="entry name" value="LysR_substrate"/>
    <property type="match status" value="1"/>
</dbReference>
<dbReference type="RefSeq" id="WP_206596116.1">
    <property type="nucleotide sequence ID" value="NZ_JAFKCS010000032.1"/>
</dbReference>
<comment type="similarity">
    <text evidence="1">Belongs to the LysR transcriptional regulatory family.</text>
</comment>
<keyword evidence="4" id="KW-0804">Transcription</keyword>
<feature type="domain" description="HTH lysR-type" evidence="5">
    <location>
        <begin position="1"/>
        <end position="61"/>
    </location>
</feature>
<keyword evidence="2" id="KW-0805">Transcription regulation</keyword>
<dbReference type="InterPro" id="IPR000847">
    <property type="entry name" value="LysR_HTH_N"/>
</dbReference>
<dbReference type="Gene3D" id="3.40.190.290">
    <property type="match status" value="1"/>
</dbReference>
<evidence type="ECO:0000256" key="1">
    <source>
        <dbReference type="ARBA" id="ARBA00009437"/>
    </source>
</evidence>
<evidence type="ECO:0000313" key="6">
    <source>
        <dbReference type="EMBL" id="MBN7822165.1"/>
    </source>
</evidence>
<keyword evidence="3" id="KW-0238">DNA-binding</keyword>
<dbReference type="EMBL" id="JAFKCS010000032">
    <property type="protein sequence ID" value="MBN7822165.1"/>
    <property type="molecule type" value="Genomic_DNA"/>
</dbReference>
<dbReference type="PANTHER" id="PTHR30537">
    <property type="entry name" value="HTH-TYPE TRANSCRIPTIONAL REGULATOR"/>
    <property type="match status" value="1"/>
</dbReference>
<comment type="caution">
    <text evidence="6">The sequence shown here is derived from an EMBL/GenBank/DDBJ whole genome shotgun (WGS) entry which is preliminary data.</text>
</comment>
<evidence type="ECO:0000256" key="4">
    <source>
        <dbReference type="ARBA" id="ARBA00023163"/>
    </source>
</evidence>
<evidence type="ECO:0000256" key="3">
    <source>
        <dbReference type="ARBA" id="ARBA00023125"/>
    </source>
</evidence>
<accession>A0ABS3D020</accession>
<organism evidence="6 7">
    <name type="scientific">Bowmanella yangjiangensis</name>
    <dbReference type="NCBI Taxonomy" id="2811230"/>
    <lineage>
        <taxon>Bacteria</taxon>
        <taxon>Pseudomonadati</taxon>
        <taxon>Pseudomonadota</taxon>
        <taxon>Gammaproteobacteria</taxon>
        <taxon>Alteromonadales</taxon>
        <taxon>Alteromonadaceae</taxon>
        <taxon>Bowmanella</taxon>
    </lineage>
</organism>
<evidence type="ECO:0000256" key="2">
    <source>
        <dbReference type="ARBA" id="ARBA00023015"/>
    </source>
</evidence>
<sequence length="297" mass="32729">MDKDIAYLLKVFCTVVEAGSLASAAERLDVQAPAISKALARLEILLGNRLLHRSTRALQLTDAGTLLYQEGMTHLLSLGELLDRVRGQNHQLSGSLNITATPAVGEQLITPLLVDFSIRYPQLQINLLCTNEQIRLPSQSVDMAIRSSRQLEDSSLTSQLLLNVRRLVVASPAYLQQAGTPRSPAQLAEHACLHFYHQGILDAWDYENGDEVGTVTTQSRIRVNSYASLKTLCLAGRGVARLFEYQVADELANGKLVKVAAQTNWGHQSLHAVYHGKLAQSVKLQAFVTAFRQRYGE</sequence>
<dbReference type="InterPro" id="IPR036388">
    <property type="entry name" value="WH-like_DNA-bd_sf"/>
</dbReference>
<evidence type="ECO:0000313" key="7">
    <source>
        <dbReference type="Proteomes" id="UP000663992"/>
    </source>
</evidence>
<dbReference type="Gene3D" id="1.10.10.10">
    <property type="entry name" value="Winged helix-like DNA-binding domain superfamily/Winged helix DNA-binding domain"/>
    <property type="match status" value="1"/>
</dbReference>
<dbReference type="SUPFAM" id="SSF46785">
    <property type="entry name" value="Winged helix' DNA-binding domain"/>
    <property type="match status" value="1"/>
</dbReference>
<dbReference type="PROSITE" id="PS50931">
    <property type="entry name" value="HTH_LYSR"/>
    <property type="match status" value="1"/>
</dbReference>
<protein>
    <submittedName>
        <fullName evidence="6">LysR family transcriptional regulator</fullName>
    </submittedName>
</protein>
<dbReference type="InterPro" id="IPR036390">
    <property type="entry name" value="WH_DNA-bd_sf"/>
</dbReference>
<evidence type="ECO:0000259" key="5">
    <source>
        <dbReference type="PROSITE" id="PS50931"/>
    </source>
</evidence>
<dbReference type="Pfam" id="PF00126">
    <property type="entry name" value="HTH_1"/>
    <property type="match status" value="1"/>
</dbReference>
<dbReference type="SUPFAM" id="SSF53850">
    <property type="entry name" value="Periplasmic binding protein-like II"/>
    <property type="match status" value="1"/>
</dbReference>
<keyword evidence="7" id="KW-1185">Reference proteome</keyword>
<proteinExistence type="inferred from homology"/>
<gene>
    <name evidence="6" type="ORF">J0A65_20035</name>
</gene>
<dbReference type="InterPro" id="IPR005119">
    <property type="entry name" value="LysR_subst-bd"/>
</dbReference>
<name>A0ABS3D020_9ALTE</name>
<dbReference type="Proteomes" id="UP000663992">
    <property type="component" value="Unassembled WGS sequence"/>
</dbReference>
<reference evidence="6 7" key="1">
    <citation type="submission" date="2021-03" db="EMBL/GenBank/DDBJ databases">
        <title>novel species isolated from a fishpond in China.</title>
        <authorList>
            <person name="Lu H."/>
            <person name="Cai Z."/>
        </authorList>
    </citation>
    <scope>NUCLEOTIDE SEQUENCE [LARGE SCALE GENOMIC DNA]</scope>
    <source>
        <strain evidence="6 7">Y57</strain>
    </source>
</reference>